<comment type="caution">
    <text evidence="1">The sequence shown here is derived from an EMBL/GenBank/DDBJ whole genome shotgun (WGS) entry which is preliminary data.</text>
</comment>
<dbReference type="AlphaFoldDB" id="A0A847J3E1"/>
<evidence type="ECO:0008006" key="3">
    <source>
        <dbReference type="Google" id="ProtNLM"/>
    </source>
</evidence>
<dbReference type="EMBL" id="JAAYVO010000048">
    <property type="protein sequence ID" value="NLH35100.1"/>
    <property type="molecule type" value="Genomic_DNA"/>
</dbReference>
<accession>A0A847J3E1</accession>
<gene>
    <name evidence="1" type="ORF">GX453_03580</name>
</gene>
<reference evidence="1 2" key="1">
    <citation type="journal article" date="2020" name="Biotechnol. Biofuels">
        <title>New insights from the biogas microbiome by comprehensive genome-resolved metagenomics of nearly 1600 species originating from multiple anaerobic digesters.</title>
        <authorList>
            <person name="Campanaro S."/>
            <person name="Treu L."/>
            <person name="Rodriguez-R L.M."/>
            <person name="Kovalovszki A."/>
            <person name="Ziels R.M."/>
            <person name="Maus I."/>
            <person name="Zhu X."/>
            <person name="Kougias P.G."/>
            <person name="Basile A."/>
            <person name="Luo G."/>
            <person name="Schluter A."/>
            <person name="Konstantinidis K.T."/>
            <person name="Angelidaki I."/>
        </authorList>
    </citation>
    <scope>NUCLEOTIDE SEQUENCE [LARGE SCALE GENOMIC DNA]</scope>
    <source>
        <strain evidence="1">AS27yjCOA_61</strain>
    </source>
</reference>
<evidence type="ECO:0000313" key="1">
    <source>
        <dbReference type="EMBL" id="NLH35100.1"/>
    </source>
</evidence>
<protein>
    <recommendedName>
        <fullName evidence="3">Abi family protein</fullName>
    </recommendedName>
</protein>
<organism evidence="1 2">
    <name type="scientific">Pseudolactococcus chungangensis</name>
    <dbReference type="NCBI Taxonomy" id="451457"/>
    <lineage>
        <taxon>Bacteria</taxon>
        <taxon>Bacillati</taxon>
        <taxon>Bacillota</taxon>
        <taxon>Bacilli</taxon>
        <taxon>Lactobacillales</taxon>
        <taxon>Streptococcaceae</taxon>
        <taxon>Pseudolactococcus</taxon>
    </lineage>
</organism>
<proteinExistence type="predicted"/>
<sequence>MAKVYKKFKSLDEQLDYLHEEKNIYFQKREDAKRMLLDHNYYNIISCGKIKFAEDIVNNHHQYQKSLLEEWYEYFLKDCQVSEYLMSNLIEFERIINSRTSYYVGKLIQGTFSSNLLNSNEKNELYMLIRSADISNLPSYSGKETWKYITKMSFGQMRQVLFWLLNNKPEIFELIFFDYSFITEKNDQQIKRLDNIILLRNFLFHFTPLSIYLGFSKRRDGTYRNKYRKEAVKFIFELKKDDSIHSDLKIIIKNANKFNKLKNKNKKNSQGLSQD</sequence>
<name>A0A847J3E1_9LACT</name>
<evidence type="ECO:0000313" key="2">
    <source>
        <dbReference type="Proteomes" id="UP000559962"/>
    </source>
</evidence>
<dbReference type="Proteomes" id="UP000559962">
    <property type="component" value="Unassembled WGS sequence"/>
</dbReference>